<gene>
    <name evidence="2" type="ORF">DFP98_10475</name>
</gene>
<dbReference type="Pfam" id="PF07995">
    <property type="entry name" value="GSDH"/>
    <property type="match status" value="1"/>
</dbReference>
<dbReference type="PANTHER" id="PTHR19328">
    <property type="entry name" value="HEDGEHOG-INTERACTING PROTEIN"/>
    <property type="match status" value="1"/>
</dbReference>
<evidence type="ECO:0000313" key="2">
    <source>
        <dbReference type="EMBL" id="RED85370.1"/>
    </source>
</evidence>
<dbReference type="InterPro" id="IPR011042">
    <property type="entry name" value="6-blade_b-propeller_TolB-like"/>
</dbReference>
<comment type="caution">
    <text evidence="2">The sequence shown here is derived from an EMBL/GenBank/DDBJ whole genome shotgun (WGS) entry which is preliminary data.</text>
</comment>
<protein>
    <submittedName>
        <fullName evidence="2">Glucose/arabinose dehydrogenase</fullName>
    </submittedName>
</protein>
<dbReference type="AlphaFoldDB" id="A0A3D9KGF7"/>
<dbReference type="PROSITE" id="PS51257">
    <property type="entry name" value="PROKAR_LIPOPROTEIN"/>
    <property type="match status" value="1"/>
</dbReference>
<dbReference type="Proteomes" id="UP000256977">
    <property type="component" value="Unassembled WGS sequence"/>
</dbReference>
<sequence length="388" mass="42466">MRIVGVSLAGLIVILGLTACWGGADKPKPADSASSGVVALEPVFGEETFDKPVGLERREGDPDAVYLVEQPGRIVSKSLSRPDQAAEIILDIRERVHDKGGEQGLLGLAFDPQRPNDAYVNYTTKTHTVIARYTADPNDTGKLDPGSEQVLLTFEQPYSNHNGGQLAFGPDGYLYIAAGDGGSGGDPQNHSQNLDSLLGKILRIDVRGKTGELAYAIPPDNPFLDSGRPEIYAYGLRNPWRFSFDEESGKLWAADVGQDRFEEINLIQRGGNYGWRLMEGTECYNPKSDCQRDGLIDPLFSYGRDDGVSVTGGYVYRGSDIPDLTGWYVYADYGMGTIWALREREDGSAEHRALLTSDHNVTSFGLDANNELYVCTADGQVLRMTKIR</sequence>
<dbReference type="RefSeq" id="WP_220377061.1">
    <property type="nucleotide sequence ID" value="NZ_QRDZ01000004.1"/>
</dbReference>
<accession>A0A3D9KGF7</accession>
<evidence type="ECO:0000313" key="3">
    <source>
        <dbReference type="Proteomes" id="UP000256977"/>
    </source>
</evidence>
<keyword evidence="3" id="KW-1185">Reference proteome</keyword>
<dbReference type="EMBL" id="QRDZ01000004">
    <property type="protein sequence ID" value="RED85370.1"/>
    <property type="molecule type" value="Genomic_DNA"/>
</dbReference>
<proteinExistence type="predicted"/>
<feature type="domain" description="Glucose/Sorbosone dehydrogenase" evidence="1">
    <location>
        <begin position="68"/>
        <end position="382"/>
    </location>
</feature>
<reference evidence="2 3" key="1">
    <citation type="submission" date="2018-07" db="EMBL/GenBank/DDBJ databases">
        <title>Genomic Encyclopedia of Type Strains, Phase III (KMG-III): the genomes of soil and plant-associated and newly described type strains.</title>
        <authorList>
            <person name="Whitman W."/>
        </authorList>
    </citation>
    <scope>NUCLEOTIDE SEQUENCE [LARGE SCALE GENOMIC DNA]</scope>
    <source>
        <strain evidence="2 3">CECT 7287</strain>
    </source>
</reference>
<evidence type="ECO:0000259" key="1">
    <source>
        <dbReference type="Pfam" id="PF07995"/>
    </source>
</evidence>
<dbReference type="SUPFAM" id="SSF50952">
    <property type="entry name" value="Soluble quinoprotein glucose dehydrogenase"/>
    <property type="match status" value="1"/>
</dbReference>
<organism evidence="2 3">
    <name type="scientific">Cohnella phaseoli</name>
    <dbReference type="NCBI Taxonomy" id="456490"/>
    <lineage>
        <taxon>Bacteria</taxon>
        <taxon>Bacillati</taxon>
        <taxon>Bacillota</taxon>
        <taxon>Bacilli</taxon>
        <taxon>Bacillales</taxon>
        <taxon>Paenibacillaceae</taxon>
        <taxon>Cohnella</taxon>
    </lineage>
</organism>
<dbReference type="PANTHER" id="PTHR19328:SF75">
    <property type="entry name" value="ALDOSE SUGAR DEHYDROGENASE YLII"/>
    <property type="match status" value="1"/>
</dbReference>
<name>A0A3D9KGF7_9BACL</name>
<dbReference type="InterPro" id="IPR011041">
    <property type="entry name" value="Quinoprot_gluc/sorb_DH_b-prop"/>
</dbReference>
<dbReference type="Gene3D" id="2.120.10.30">
    <property type="entry name" value="TolB, C-terminal domain"/>
    <property type="match status" value="1"/>
</dbReference>
<dbReference type="InterPro" id="IPR012938">
    <property type="entry name" value="Glc/Sorbosone_DH"/>
</dbReference>